<dbReference type="STRING" id="97972.A0A2V1DEG3"/>
<sequence length="135" mass="15400">MDQVDMYLDPAAYLEIARICQNATVELKKINGATMVLMPQPISESMVTKTAERGDTPLNVRKRKQLWFCINMGWNFATDDEKIGTVSMDTLQQIDAYTKEKILFDPFVFLNDAYFTQNPFEGYGTNVKQKLKATA</sequence>
<organism evidence="1 2">
    <name type="scientific">Periconia macrospinosa</name>
    <dbReference type="NCBI Taxonomy" id="97972"/>
    <lineage>
        <taxon>Eukaryota</taxon>
        <taxon>Fungi</taxon>
        <taxon>Dikarya</taxon>
        <taxon>Ascomycota</taxon>
        <taxon>Pezizomycotina</taxon>
        <taxon>Dothideomycetes</taxon>
        <taxon>Pleosporomycetidae</taxon>
        <taxon>Pleosporales</taxon>
        <taxon>Massarineae</taxon>
        <taxon>Periconiaceae</taxon>
        <taxon>Periconia</taxon>
    </lineage>
</organism>
<dbReference type="AlphaFoldDB" id="A0A2V1DEG3"/>
<evidence type="ECO:0000313" key="1">
    <source>
        <dbReference type="EMBL" id="PVH96448.1"/>
    </source>
</evidence>
<accession>A0A2V1DEG3</accession>
<reference evidence="1 2" key="1">
    <citation type="journal article" date="2018" name="Sci. Rep.">
        <title>Comparative genomics provides insights into the lifestyle and reveals functional heterogeneity of dark septate endophytic fungi.</title>
        <authorList>
            <person name="Knapp D.G."/>
            <person name="Nemeth J.B."/>
            <person name="Barry K."/>
            <person name="Hainaut M."/>
            <person name="Henrissat B."/>
            <person name="Johnson J."/>
            <person name="Kuo A."/>
            <person name="Lim J.H.P."/>
            <person name="Lipzen A."/>
            <person name="Nolan M."/>
            <person name="Ohm R.A."/>
            <person name="Tamas L."/>
            <person name="Grigoriev I.V."/>
            <person name="Spatafora J.W."/>
            <person name="Nagy L.G."/>
            <person name="Kovacs G.M."/>
        </authorList>
    </citation>
    <scope>NUCLEOTIDE SEQUENCE [LARGE SCALE GENOMIC DNA]</scope>
    <source>
        <strain evidence="1 2">DSE2036</strain>
    </source>
</reference>
<name>A0A2V1DEG3_9PLEO</name>
<protein>
    <submittedName>
        <fullName evidence="1">Uncharacterized protein</fullName>
    </submittedName>
</protein>
<evidence type="ECO:0000313" key="2">
    <source>
        <dbReference type="Proteomes" id="UP000244855"/>
    </source>
</evidence>
<dbReference type="Proteomes" id="UP000244855">
    <property type="component" value="Unassembled WGS sequence"/>
</dbReference>
<proteinExistence type="predicted"/>
<dbReference type="EMBL" id="KZ805464">
    <property type="protein sequence ID" value="PVH96448.1"/>
    <property type="molecule type" value="Genomic_DNA"/>
</dbReference>
<dbReference type="OrthoDB" id="2151789at2759"/>
<keyword evidence="2" id="KW-1185">Reference proteome</keyword>
<gene>
    <name evidence="1" type="ORF">DM02DRAFT_118584</name>
</gene>